<dbReference type="Proteomes" id="UP000054097">
    <property type="component" value="Unassembled WGS sequence"/>
</dbReference>
<evidence type="ECO:0000313" key="3">
    <source>
        <dbReference type="Proteomes" id="UP000054097"/>
    </source>
</evidence>
<dbReference type="AlphaFoldDB" id="A0A0C2XUB3"/>
<evidence type="ECO:0000313" key="2">
    <source>
        <dbReference type="EMBL" id="KIM32472.1"/>
    </source>
</evidence>
<dbReference type="OrthoDB" id="2103061at2759"/>
<gene>
    <name evidence="2" type="ORF">M408DRAFT_6658</name>
</gene>
<dbReference type="EMBL" id="KN824280">
    <property type="protein sequence ID" value="KIM32472.1"/>
    <property type="molecule type" value="Genomic_DNA"/>
</dbReference>
<reference evidence="2 3" key="1">
    <citation type="submission" date="2014-04" db="EMBL/GenBank/DDBJ databases">
        <authorList>
            <consortium name="DOE Joint Genome Institute"/>
            <person name="Kuo A."/>
            <person name="Zuccaro A."/>
            <person name="Kohler A."/>
            <person name="Nagy L.G."/>
            <person name="Floudas D."/>
            <person name="Copeland A."/>
            <person name="Barry K.W."/>
            <person name="Cichocki N."/>
            <person name="Veneault-Fourrey C."/>
            <person name="LaButti K."/>
            <person name="Lindquist E.A."/>
            <person name="Lipzen A."/>
            <person name="Lundell T."/>
            <person name="Morin E."/>
            <person name="Murat C."/>
            <person name="Sun H."/>
            <person name="Tunlid A."/>
            <person name="Henrissat B."/>
            <person name="Grigoriev I.V."/>
            <person name="Hibbett D.S."/>
            <person name="Martin F."/>
            <person name="Nordberg H.P."/>
            <person name="Cantor M.N."/>
            <person name="Hua S.X."/>
        </authorList>
    </citation>
    <scope>NUCLEOTIDE SEQUENCE [LARGE SCALE GENOMIC DNA]</scope>
    <source>
        <strain evidence="2 3">MAFF 305830</strain>
    </source>
</reference>
<keyword evidence="3" id="KW-1185">Reference proteome</keyword>
<feature type="region of interest" description="Disordered" evidence="1">
    <location>
        <begin position="1"/>
        <end position="32"/>
    </location>
</feature>
<accession>A0A0C2XUB3</accession>
<sequence length="444" mass="50008">MTNNFRAAPVKSRPDLPQKKTPSYSVHASPPPIQIGMPVDTLLKRLESSANPSISPLLFFSGSTMYQQDQGHDGDETHDTRTLHTFGFITFGSHWTTAQQHAFFNDNRWSNSLLYSAPNTAHGHYTQDAGSYPNTRSHCLQDFVPSQQYTDHVMEPVGHDVSYRSADWGHSPPAFNPGFPYLPQDPPSSAFHDPNCLTPFPSANFDARYPPPVPTFTGTPPYPLADVLVPVYSDHPTRRTSHPGSHPGPDTSQQLVDPYGARQQYTRSELTQQISIADSEMSFEDVTHESPPRALGDDFIHESFPEPTPEHGRLRSALAQVMTAPWRRRHTMEPDEDLLLQFTYFDKKRGRWNCSFTKDGTSCRCSTRKKDHAKGHIRWHIDHRPYFCKSPCPTGDPYCNKQYTAMESLKKHQNGKAKCSICGATMLKGNLQRHRTSSCKAPSL</sequence>
<dbReference type="HOGENOM" id="CLU_617010_0_0_1"/>
<protein>
    <submittedName>
        <fullName evidence="2">Uncharacterized protein</fullName>
    </submittedName>
</protein>
<name>A0A0C2XUB3_SERVB</name>
<evidence type="ECO:0000256" key="1">
    <source>
        <dbReference type="SAM" id="MobiDB-lite"/>
    </source>
</evidence>
<proteinExistence type="predicted"/>
<feature type="region of interest" description="Disordered" evidence="1">
    <location>
        <begin position="234"/>
        <end position="256"/>
    </location>
</feature>
<organism evidence="2 3">
    <name type="scientific">Serendipita vermifera MAFF 305830</name>
    <dbReference type="NCBI Taxonomy" id="933852"/>
    <lineage>
        <taxon>Eukaryota</taxon>
        <taxon>Fungi</taxon>
        <taxon>Dikarya</taxon>
        <taxon>Basidiomycota</taxon>
        <taxon>Agaricomycotina</taxon>
        <taxon>Agaricomycetes</taxon>
        <taxon>Sebacinales</taxon>
        <taxon>Serendipitaceae</taxon>
        <taxon>Serendipita</taxon>
    </lineage>
</organism>
<reference evidence="3" key="2">
    <citation type="submission" date="2015-01" db="EMBL/GenBank/DDBJ databases">
        <title>Evolutionary Origins and Diversification of the Mycorrhizal Mutualists.</title>
        <authorList>
            <consortium name="DOE Joint Genome Institute"/>
            <consortium name="Mycorrhizal Genomics Consortium"/>
            <person name="Kohler A."/>
            <person name="Kuo A."/>
            <person name="Nagy L.G."/>
            <person name="Floudas D."/>
            <person name="Copeland A."/>
            <person name="Barry K.W."/>
            <person name="Cichocki N."/>
            <person name="Veneault-Fourrey C."/>
            <person name="LaButti K."/>
            <person name="Lindquist E.A."/>
            <person name="Lipzen A."/>
            <person name="Lundell T."/>
            <person name="Morin E."/>
            <person name="Murat C."/>
            <person name="Riley R."/>
            <person name="Ohm R."/>
            <person name="Sun H."/>
            <person name="Tunlid A."/>
            <person name="Henrissat B."/>
            <person name="Grigoriev I.V."/>
            <person name="Hibbett D.S."/>
            <person name="Martin F."/>
        </authorList>
    </citation>
    <scope>NUCLEOTIDE SEQUENCE [LARGE SCALE GENOMIC DNA]</scope>
    <source>
        <strain evidence="3">MAFF 305830</strain>
    </source>
</reference>